<organism evidence="2 3">
    <name type="scientific">Dorcoceras hygrometricum</name>
    <dbReference type="NCBI Taxonomy" id="472368"/>
    <lineage>
        <taxon>Eukaryota</taxon>
        <taxon>Viridiplantae</taxon>
        <taxon>Streptophyta</taxon>
        <taxon>Embryophyta</taxon>
        <taxon>Tracheophyta</taxon>
        <taxon>Spermatophyta</taxon>
        <taxon>Magnoliopsida</taxon>
        <taxon>eudicotyledons</taxon>
        <taxon>Gunneridae</taxon>
        <taxon>Pentapetalae</taxon>
        <taxon>asterids</taxon>
        <taxon>lamiids</taxon>
        <taxon>Lamiales</taxon>
        <taxon>Gesneriaceae</taxon>
        <taxon>Didymocarpoideae</taxon>
        <taxon>Trichosporeae</taxon>
        <taxon>Loxocarpinae</taxon>
        <taxon>Dorcoceras</taxon>
    </lineage>
</organism>
<dbReference type="OrthoDB" id="1839301at2759"/>
<feature type="region of interest" description="Disordered" evidence="1">
    <location>
        <begin position="316"/>
        <end position="335"/>
    </location>
</feature>
<evidence type="ECO:0000313" key="3">
    <source>
        <dbReference type="Proteomes" id="UP000250235"/>
    </source>
</evidence>
<dbReference type="EMBL" id="KV016700">
    <property type="protein sequence ID" value="KZV19374.1"/>
    <property type="molecule type" value="Genomic_DNA"/>
</dbReference>
<evidence type="ECO:0008006" key="4">
    <source>
        <dbReference type="Google" id="ProtNLM"/>
    </source>
</evidence>
<evidence type="ECO:0000313" key="2">
    <source>
        <dbReference type="EMBL" id="KZV19374.1"/>
    </source>
</evidence>
<accession>A0A2Z7AJH6</accession>
<reference evidence="2 3" key="1">
    <citation type="journal article" date="2015" name="Proc. Natl. Acad. Sci. U.S.A.">
        <title>The resurrection genome of Boea hygrometrica: A blueprint for survival of dehydration.</title>
        <authorList>
            <person name="Xiao L."/>
            <person name="Yang G."/>
            <person name="Zhang L."/>
            <person name="Yang X."/>
            <person name="Zhao S."/>
            <person name="Ji Z."/>
            <person name="Zhou Q."/>
            <person name="Hu M."/>
            <person name="Wang Y."/>
            <person name="Chen M."/>
            <person name="Xu Y."/>
            <person name="Jin H."/>
            <person name="Xiao X."/>
            <person name="Hu G."/>
            <person name="Bao F."/>
            <person name="Hu Y."/>
            <person name="Wan P."/>
            <person name="Li L."/>
            <person name="Deng X."/>
            <person name="Kuang T."/>
            <person name="Xiang C."/>
            <person name="Zhu J.K."/>
            <person name="Oliver M.J."/>
            <person name="He Y."/>
        </authorList>
    </citation>
    <scope>NUCLEOTIDE SEQUENCE [LARGE SCALE GENOMIC DNA]</scope>
    <source>
        <strain evidence="3">cv. XS01</strain>
    </source>
</reference>
<dbReference type="AlphaFoldDB" id="A0A2Z7AJH6"/>
<proteinExistence type="predicted"/>
<sequence length="356" mass="39346">MASSLISNTNKVYFSSVLGMENEGMVAMFEALISYDLNGFLGCSSTIYEAALIEFFRNASIRDDQVVSTVQGKPVEISEELSARTFELTMEGLTDMHEVPKDLVFDARSELSFNGEQLSTSCKKREMKIEFRLLSDILAKSVTVKAGSLDAITHERFSMMSAINGGVQINWGRLLFNIFKDMVTPGSRQAKGYALQICTLLKNVPDLELGDSKEFPPLKILTAKTVSRYIAVNNNIAVEDVDDEPRVKKTPVKKELSKKRSTATADKPYVKRKRTLVGKATVVAKDSALVTVAQEVVPLQIVAPIFDVPPAPTRKASKRKLRTKPGSDDESIEKEQSVGTIVVMPKIIKKRISLAF</sequence>
<protein>
    <recommendedName>
        <fullName evidence="4">Dystroglycan-like</fullName>
    </recommendedName>
</protein>
<gene>
    <name evidence="2" type="ORF">F511_32588</name>
</gene>
<name>A0A2Z7AJH6_9LAMI</name>
<keyword evidence="3" id="KW-1185">Reference proteome</keyword>
<dbReference type="Proteomes" id="UP000250235">
    <property type="component" value="Unassembled WGS sequence"/>
</dbReference>
<evidence type="ECO:0000256" key="1">
    <source>
        <dbReference type="SAM" id="MobiDB-lite"/>
    </source>
</evidence>